<proteinExistence type="inferred from homology"/>
<evidence type="ECO:0000256" key="1">
    <source>
        <dbReference type="ARBA" id="ARBA00005820"/>
    </source>
</evidence>
<dbReference type="PANTHER" id="PTHR47691">
    <property type="entry name" value="REGULATOR-RELATED"/>
    <property type="match status" value="1"/>
</dbReference>
<keyword evidence="8" id="KW-1185">Reference proteome</keyword>
<dbReference type="EMBL" id="JAHKKG010000011">
    <property type="protein sequence ID" value="MBU2668244.1"/>
    <property type="molecule type" value="Genomic_DNA"/>
</dbReference>
<keyword evidence="3" id="KW-0802">TPR repeat</keyword>
<dbReference type="Pfam" id="PF03704">
    <property type="entry name" value="BTAD"/>
    <property type="match status" value="1"/>
</dbReference>
<dbReference type="CDD" id="cd00383">
    <property type="entry name" value="trans_reg_C"/>
    <property type="match status" value="1"/>
</dbReference>
<evidence type="ECO:0000259" key="6">
    <source>
        <dbReference type="PROSITE" id="PS51755"/>
    </source>
</evidence>
<dbReference type="InterPro" id="IPR016032">
    <property type="entry name" value="Sig_transdc_resp-reg_C-effctor"/>
</dbReference>
<dbReference type="Gene3D" id="1.25.40.10">
    <property type="entry name" value="Tetratricopeptide repeat domain"/>
    <property type="match status" value="2"/>
</dbReference>
<dbReference type="InterPro" id="IPR036388">
    <property type="entry name" value="WH-like_DNA-bd_sf"/>
</dbReference>
<evidence type="ECO:0000256" key="5">
    <source>
        <dbReference type="SAM" id="MobiDB-lite"/>
    </source>
</evidence>
<dbReference type="SUPFAM" id="SSF52540">
    <property type="entry name" value="P-loop containing nucleoside triphosphate hydrolases"/>
    <property type="match status" value="1"/>
</dbReference>
<evidence type="ECO:0000256" key="4">
    <source>
        <dbReference type="PROSITE-ProRule" id="PRU01091"/>
    </source>
</evidence>
<evidence type="ECO:0000256" key="3">
    <source>
        <dbReference type="PROSITE-ProRule" id="PRU00339"/>
    </source>
</evidence>
<dbReference type="RefSeq" id="WP_215792512.1">
    <property type="nucleotide sequence ID" value="NZ_JAHKKG010000011.1"/>
</dbReference>
<feature type="compositionally biased region" description="Basic and acidic residues" evidence="5">
    <location>
        <begin position="962"/>
        <end position="975"/>
    </location>
</feature>
<dbReference type="Pfam" id="PF00486">
    <property type="entry name" value="Trans_reg_C"/>
    <property type="match status" value="1"/>
</dbReference>
<feature type="compositionally biased region" description="Pro residues" evidence="5">
    <location>
        <begin position="254"/>
        <end position="266"/>
    </location>
</feature>
<dbReference type="Gene3D" id="3.40.50.300">
    <property type="entry name" value="P-loop containing nucleotide triphosphate hydrolases"/>
    <property type="match status" value="1"/>
</dbReference>
<organism evidence="7 8">
    <name type="scientific">Paractinoplanes bogorensis</name>
    <dbReference type="NCBI Taxonomy" id="1610840"/>
    <lineage>
        <taxon>Bacteria</taxon>
        <taxon>Bacillati</taxon>
        <taxon>Actinomycetota</taxon>
        <taxon>Actinomycetes</taxon>
        <taxon>Micromonosporales</taxon>
        <taxon>Micromonosporaceae</taxon>
        <taxon>Paractinoplanes</taxon>
    </lineage>
</organism>
<dbReference type="PROSITE" id="PS50005">
    <property type="entry name" value="TPR"/>
    <property type="match status" value="1"/>
</dbReference>
<name>A0ABS5YXS6_9ACTN</name>
<feature type="region of interest" description="Disordered" evidence="5">
    <location>
        <begin position="244"/>
        <end position="268"/>
    </location>
</feature>
<comment type="similarity">
    <text evidence="1">Belongs to the AfsR/DnrI/RedD regulatory family.</text>
</comment>
<keyword evidence="2 4" id="KW-0238">DNA-binding</keyword>
<dbReference type="SMART" id="SM01043">
    <property type="entry name" value="BTAD"/>
    <property type="match status" value="1"/>
</dbReference>
<feature type="DNA-binding region" description="OmpR/PhoB-type" evidence="4">
    <location>
        <begin position="1"/>
        <end position="89"/>
    </location>
</feature>
<reference evidence="7 8" key="1">
    <citation type="submission" date="2021-06" db="EMBL/GenBank/DDBJ databases">
        <title>Actinoplanes lichenicola sp. nov., and Actinoplanes ovalisporus sp. nov., isolated from lichen in Thailand.</title>
        <authorList>
            <person name="Saeng-In P."/>
            <person name="Kanchanasin P."/>
            <person name="Yuki M."/>
            <person name="Kudo T."/>
            <person name="Ohkuma M."/>
            <person name="Phongsopitanun W."/>
            <person name="Tanasupawat S."/>
        </authorList>
    </citation>
    <scope>NUCLEOTIDE SEQUENCE [LARGE SCALE GENOMIC DNA]</scope>
    <source>
        <strain evidence="7 8">NBRC 110975</strain>
    </source>
</reference>
<feature type="domain" description="OmpR/PhoB-type" evidence="6">
    <location>
        <begin position="1"/>
        <end position="89"/>
    </location>
</feature>
<comment type="caution">
    <text evidence="7">The sequence shown here is derived from an EMBL/GenBank/DDBJ whole genome shotgun (WGS) entry which is preliminary data.</text>
</comment>
<dbReference type="InterPro" id="IPR011990">
    <property type="entry name" value="TPR-like_helical_dom_sf"/>
</dbReference>
<evidence type="ECO:0000313" key="7">
    <source>
        <dbReference type="EMBL" id="MBU2668244.1"/>
    </source>
</evidence>
<dbReference type="InterPro" id="IPR019734">
    <property type="entry name" value="TPR_rpt"/>
</dbReference>
<dbReference type="PROSITE" id="PS51755">
    <property type="entry name" value="OMPR_PHOB"/>
    <property type="match status" value="1"/>
</dbReference>
<dbReference type="InterPro" id="IPR005158">
    <property type="entry name" value="BTAD"/>
</dbReference>
<protein>
    <submittedName>
        <fullName evidence="7">Winged helix-turn-helix domain-containing protein</fullName>
    </submittedName>
</protein>
<dbReference type="SUPFAM" id="SSF48452">
    <property type="entry name" value="TPR-like"/>
    <property type="match status" value="2"/>
</dbReference>
<evidence type="ECO:0000313" key="8">
    <source>
        <dbReference type="Proteomes" id="UP001519654"/>
    </source>
</evidence>
<dbReference type="SMART" id="SM00862">
    <property type="entry name" value="Trans_reg_C"/>
    <property type="match status" value="1"/>
</dbReference>
<dbReference type="Gene3D" id="1.10.10.10">
    <property type="entry name" value="Winged helix-like DNA-binding domain superfamily/Winged helix DNA-binding domain"/>
    <property type="match status" value="1"/>
</dbReference>
<dbReference type="SUPFAM" id="SSF46894">
    <property type="entry name" value="C-terminal effector domain of the bipartite response regulators"/>
    <property type="match status" value="1"/>
</dbReference>
<dbReference type="InterPro" id="IPR001867">
    <property type="entry name" value="OmpR/PhoB-type_DNA-bd"/>
</dbReference>
<dbReference type="Proteomes" id="UP001519654">
    <property type="component" value="Unassembled WGS sequence"/>
</dbReference>
<dbReference type="PANTHER" id="PTHR47691:SF3">
    <property type="entry name" value="HTH-TYPE TRANSCRIPTIONAL REGULATOR RV0890C-RELATED"/>
    <property type="match status" value="1"/>
</dbReference>
<feature type="repeat" description="TPR" evidence="3">
    <location>
        <begin position="822"/>
        <end position="855"/>
    </location>
</feature>
<gene>
    <name evidence="7" type="ORF">KOI35_32505</name>
</gene>
<feature type="region of interest" description="Disordered" evidence="5">
    <location>
        <begin position="956"/>
        <end position="986"/>
    </location>
</feature>
<sequence>MRYRILGDLEVRDVAGEPIALPGGRARAVLATLLLRPGRLVSTTELLESAWGDPDVDPAQLHKAVSALRAAGPPIKIKTHPGSGYAVTTAPDDLDASVFGRFVERAEVAHRLADTDEEVVCLRAALDLWRGGSPLADVPLMAFQGDIEALRRRRRRCAESLFPLVIARGELAWAAEQLAGFVAEYPDDPQLCRLLMRALYWDGHAEEAVAVYERYEEGTASPDPELRHFAYAVALRDDEQVTRTGGAGKVTEPMPQPRQLPAPPPYYVGRSDQRAEVTRLLRESRRPVVTIAGPGGVGKTALALRSAHDVLESFPDGQLWAGLRGMSDRPADPAEVLAEFLRALRVPAVPATRPERAALFRSVVANRRMLILLDDARDGAQVRDLLPGDGPSVVLVTARRRLPDLDAPAHHVAPLTKLDDETAEALFRRIVSAGSVDLSGERDAVTAVVRMCDGLPLALRTAAFLRVEGFHRTTGELQRRLVEQGTAGFAYGEESVARTIGAGLAPLDPRGRRLFAGLGGLAMTTFAEWTAAAVLDEPGPAAGDALAQLAAIGLVEPAAGPGRYTFHELTREYARGRADSTPDVAGRVGRALLTLVRHAHTAFYDEDFDVAHSGVPDVEVPAAELAAAATDPYAWFERERRTIRATIGQSAALGHTEVCWDLAVSAHEFYALGGYFDDWRSTHEIALAACRASGDRRGEGVVLTMLGMPPLVASGRTGVSGVPELERAVRLLAETGEQHVLAVARRTLANALRRNGEIARPLALFAEALEHHRRSGDQVGSQLTLRFIGHAHLDRGDAGPAVTVLREAVRLAREQGQARVLAPALYWLGQARLAAGDLAGAGAAFDEVLGLSPPESGLAHAYALHGLGDLARAGSDAGPARNRLERAEALAHDGADAGLEGRVGLSIAALEASLGRHGARITALHRALVPIRSYGSITLEARVEAELADAYGKLGDPASARAARDRESALYDRGEVPLGDRPARPL</sequence>
<evidence type="ECO:0000256" key="2">
    <source>
        <dbReference type="ARBA" id="ARBA00023125"/>
    </source>
</evidence>
<dbReference type="InterPro" id="IPR027417">
    <property type="entry name" value="P-loop_NTPase"/>
</dbReference>
<accession>A0ABS5YXS6</accession>
<dbReference type="PRINTS" id="PR00364">
    <property type="entry name" value="DISEASERSIST"/>
</dbReference>